<accession>A0ACA9N4N4</accession>
<dbReference type="EMBL" id="CAJVPT010017672">
    <property type="protein sequence ID" value="CAG8628053.1"/>
    <property type="molecule type" value="Genomic_DNA"/>
</dbReference>
<protein>
    <submittedName>
        <fullName evidence="1">4610_t:CDS:1</fullName>
    </submittedName>
</protein>
<dbReference type="Proteomes" id="UP000789525">
    <property type="component" value="Unassembled WGS sequence"/>
</dbReference>
<proteinExistence type="predicted"/>
<name>A0ACA9N4N4_9GLOM</name>
<organism evidence="1 2">
    <name type="scientific">Acaulospora colombiana</name>
    <dbReference type="NCBI Taxonomy" id="27376"/>
    <lineage>
        <taxon>Eukaryota</taxon>
        <taxon>Fungi</taxon>
        <taxon>Fungi incertae sedis</taxon>
        <taxon>Mucoromycota</taxon>
        <taxon>Glomeromycotina</taxon>
        <taxon>Glomeromycetes</taxon>
        <taxon>Diversisporales</taxon>
        <taxon>Acaulosporaceae</taxon>
        <taxon>Acaulospora</taxon>
    </lineage>
</organism>
<reference evidence="1" key="1">
    <citation type="submission" date="2021-06" db="EMBL/GenBank/DDBJ databases">
        <authorList>
            <person name="Kallberg Y."/>
            <person name="Tangrot J."/>
            <person name="Rosling A."/>
        </authorList>
    </citation>
    <scope>NUCLEOTIDE SEQUENCE</scope>
    <source>
        <strain evidence="1">CL356</strain>
    </source>
</reference>
<sequence>ALVGAIFAVADPQKLGLVTGDMRANTWRLASSLFPKEWGNGGG</sequence>
<feature type="non-terminal residue" evidence="1">
    <location>
        <position position="1"/>
    </location>
</feature>
<gene>
    <name evidence="1" type="ORF">ACOLOM_LOCUS7541</name>
</gene>
<evidence type="ECO:0000313" key="1">
    <source>
        <dbReference type="EMBL" id="CAG8628053.1"/>
    </source>
</evidence>
<comment type="caution">
    <text evidence="1">The sequence shown here is derived from an EMBL/GenBank/DDBJ whole genome shotgun (WGS) entry which is preliminary data.</text>
</comment>
<keyword evidence="2" id="KW-1185">Reference proteome</keyword>
<evidence type="ECO:0000313" key="2">
    <source>
        <dbReference type="Proteomes" id="UP000789525"/>
    </source>
</evidence>